<dbReference type="GO" id="GO:0046910">
    <property type="term" value="F:pectinesterase inhibitor activity"/>
    <property type="evidence" value="ECO:0007669"/>
    <property type="project" value="InterPro"/>
</dbReference>
<dbReference type="InterPro" id="IPR006501">
    <property type="entry name" value="Pectinesterase_inhib_dom"/>
</dbReference>
<dbReference type="InterPro" id="IPR035513">
    <property type="entry name" value="Invertase/methylesterase_inhib"/>
</dbReference>
<gene>
    <name evidence="6" type="ORF">PHJA_002852100</name>
</gene>
<dbReference type="EMBL" id="BMAC01001385">
    <property type="protein sequence ID" value="GFQ07080.1"/>
    <property type="molecule type" value="Genomic_DNA"/>
</dbReference>
<evidence type="ECO:0000313" key="7">
    <source>
        <dbReference type="Proteomes" id="UP000653305"/>
    </source>
</evidence>
<protein>
    <recommendedName>
        <fullName evidence="5">Pectinesterase inhibitor domain-containing protein</fullName>
    </recommendedName>
</protein>
<comment type="caution">
    <text evidence="6">The sequence shown here is derived from an EMBL/GenBank/DDBJ whole genome shotgun (WGS) entry which is preliminary data.</text>
</comment>
<dbReference type="PANTHER" id="PTHR36710:SF1">
    <property type="entry name" value="F14J9.2 PROTEIN"/>
    <property type="match status" value="1"/>
</dbReference>
<evidence type="ECO:0000256" key="4">
    <source>
        <dbReference type="SAM" id="SignalP"/>
    </source>
</evidence>
<dbReference type="Pfam" id="PF04043">
    <property type="entry name" value="PMEI"/>
    <property type="match status" value="1"/>
</dbReference>
<feature type="chain" id="PRO_5032845693" description="Pectinesterase inhibitor domain-containing protein" evidence="4">
    <location>
        <begin position="25"/>
        <end position="179"/>
    </location>
</feature>
<keyword evidence="1 4" id="KW-0732">Signal</keyword>
<dbReference type="SUPFAM" id="SSF101148">
    <property type="entry name" value="Plant invertase/pectin methylesterase inhibitor"/>
    <property type="match status" value="1"/>
</dbReference>
<dbReference type="InterPro" id="IPR034086">
    <property type="entry name" value="PMEI_plant"/>
</dbReference>
<evidence type="ECO:0000259" key="5">
    <source>
        <dbReference type="SMART" id="SM00856"/>
    </source>
</evidence>
<organism evidence="6 7">
    <name type="scientific">Phtheirospermum japonicum</name>
    <dbReference type="NCBI Taxonomy" id="374723"/>
    <lineage>
        <taxon>Eukaryota</taxon>
        <taxon>Viridiplantae</taxon>
        <taxon>Streptophyta</taxon>
        <taxon>Embryophyta</taxon>
        <taxon>Tracheophyta</taxon>
        <taxon>Spermatophyta</taxon>
        <taxon>Magnoliopsida</taxon>
        <taxon>eudicotyledons</taxon>
        <taxon>Gunneridae</taxon>
        <taxon>Pentapetalae</taxon>
        <taxon>asterids</taxon>
        <taxon>lamiids</taxon>
        <taxon>Lamiales</taxon>
        <taxon>Orobanchaceae</taxon>
        <taxon>Orobanchaceae incertae sedis</taxon>
        <taxon>Phtheirospermum</taxon>
    </lineage>
</organism>
<feature type="signal peptide" evidence="4">
    <location>
        <begin position="1"/>
        <end position="24"/>
    </location>
</feature>
<dbReference type="AlphaFoldDB" id="A0A830D737"/>
<name>A0A830D737_9LAMI</name>
<evidence type="ECO:0000256" key="3">
    <source>
        <dbReference type="ARBA" id="ARBA00038471"/>
    </source>
</evidence>
<evidence type="ECO:0000313" key="6">
    <source>
        <dbReference type="EMBL" id="GFQ07080.1"/>
    </source>
</evidence>
<feature type="domain" description="Pectinesterase inhibitor" evidence="5">
    <location>
        <begin position="28"/>
        <end position="173"/>
    </location>
</feature>
<dbReference type="PANTHER" id="PTHR36710">
    <property type="entry name" value="PECTINESTERASE INHIBITOR-LIKE"/>
    <property type="match status" value="1"/>
</dbReference>
<keyword evidence="7" id="KW-1185">Reference proteome</keyword>
<dbReference type="Proteomes" id="UP000653305">
    <property type="component" value="Unassembled WGS sequence"/>
</dbReference>
<sequence length="179" mass="20583">MKHFTPRFLLPIAILFLFTPHSLSYYEDTQSLIFKICTHTYNFGLCSNIFNRYLRSPTTDIIGLAEIAIIQTLKNASNTRTHILEAIRTEKRKKVRNGYRICESLYRSFVDEYKDADLDFKRGDYTSMLIHVGKCFGFVNGSSSVLRSLGRPAAQLLAQNAKNRVLVQMSLFCGYYITN</sequence>
<dbReference type="OrthoDB" id="1094948at2759"/>
<evidence type="ECO:0000256" key="1">
    <source>
        <dbReference type="ARBA" id="ARBA00022729"/>
    </source>
</evidence>
<proteinExistence type="inferred from homology"/>
<dbReference type="InterPro" id="IPR052421">
    <property type="entry name" value="PCW_Enzyme_Inhibitor"/>
</dbReference>
<dbReference type="Gene3D" id="1.20.140.40">
    <property type="entry name" value="Invertase/pectin methylesterase inhibitor family protein"/>
    <property type="match status" value="1"/>
</dbReference>
<dbReference type="SMART" id="SM00856">
    <property type="entry name" value="PMEI"/>
    <property type="match status" value="1"/>
</dbReference>
<keyword evidence="2" id="KW-1015">Disulfide bond</keyword>
<accession>A0A830D737</accession>
<comment type="similarity">
    <text evidence="3">Belongs to the PMEI family.</text>
</comment>
<dbReference type="NCBIfam" id="TIGR01614">
    <property type="entry name" value="PME_inhib"/>
    <property type="match status" value="1"/>
</dbReference>
<reference evidence="6" key="1">
    <citation type="submission" date="2020-07" db="EMBL/GenBank/DDBJ databases">
        <title>Ethylene signaling mediates host invasion by parasitic plants.</title>
        <authorList>
            <person name="Yoshida S."/>
        </authorList>
    </citation>
    <scope>NUCLEOTIDE SEQUENCE</scope>
    <source>
        <strain evidence="6">Okayama</strain>
    </source>
</reference>
<evidence type="ECO:0000256" key="2">
    <source>
        <dbReference type="ARBA" id="ARBA00023157"/>
    </source>
</evidence>
<dbReference type="CDD" id="cd15797">
    <property type="entry name" value="PMEI"/>
    <property type="match status" value="1"/>
</dbReference>